<dbReference type="Pfam" id="PF08378">
    <property type="entry name" value="NERD"/>
    <property type="match status" value="1"/>
</dbReference>
<reference evidence="4 5" key="1">
    <citation type="submission" date="2018-10" db="EMBL/GenBank/DDBJ databases">
        <authorList>
            <person name="Li J."/>
        </authorList>
    </citation>
    <scope>NUCLEOTIDE SEQUENCE [LARGE SCALE GENOMIC DNA]</scope>
    <source>
        <strain evidence="4 5">JCM 11654</strain>
    </source>
</reference>
<evidence type="ECO:0000259" key="2">
    <source>
        <dbReference type="PROSITE" id="PS50076"/>
    </source>
</evidence>
<dbReference type="PROSITE" id="PS50076">
    <property type="entry name" value="DNAJ_2"/>
    <property type="match status" value="1"/>
</dbReference>
<evidence type="ECO:0000259" key="3">
    <source>
        <dbReference type="PROSITE" id="PS50965"/>
    </source>
</evidence>
<evidence type="ECO:0000313" key="4">
    <source>
        <dbReference type="EMBL" id="RLP84193.1"/>
    </source>
</evidence>
<dbReference type="PANTHER" id="PTHR44825:SF1">
    <property type="entry name" value="DNAJ HOMOLOG SUBFAMILY C MEMBER 4"/>
    <property type="match status" value="1"/>
</dbReference>
<gene>
    <name evidence="4" type="ORF">D9V34_05245</name>
</gene>
<dbReference type="Proteomes" id="UP000269438">
    <property type="component" value="Unassembled WGS sequence"/>
</dbReference>
<evidence type="ECO:0008006" key="6">
    <source>
        <dbReference type="Google" id="ProtNLM"/>
    </source>
</evidence>
<comment type="caution">
    <text evidence="4">The sequence shown here is derived from an EMBL/GenBank/DDBJ whole genome shotgun (WGS) entry which is preliminary data.</text>
</comment>
<dbReference type="SUPFAM" id="SSF46565">
    <property type="entry name" value="Chaperone J-domain"/>
    <property type="match status" value="1"/>
</dbReference>
<protein>
    <recommendedName>
        <fullName evidence="6">Molecular chaperone DnaJ</fullName>
    </recommendedName>
</protein>
<dbReference type="SMART" id="SM00271">
    <property type="entry name" value="DnaJ"/>
    <property type="match status" value="1"/>
</dbReference>
<keyword evidence="5" id="KW-1185">Reference proteome</keyword>
<feature type="region of interest" description="Disordered" evidence="1">
    <location>
        <begin position="1"/>
        <end position="50"/>
    </location>
</feature>
<dbReference type="Gene3D" id="1.10.287.110">
    <property type="entry name" value="DnaJ domain"/>
    <property type="match status" value="1"/>
</dbReference>
<feature type="domain" description="J" evidence="2">
    <location>
        <begin position="9"/>
        <end position="70"/>
    </location>
</feature>
<dbReference type="PRINTS" id="PR00625">
    <property type="entry name" value="JDOMAIN"/>
</dbReference>
<dbReference type="InterPro" id="IPR052763">
    <property type="entry name" value="DnaJ_C4"/>
</dbReference>
<dbReference type="AlphaFoldDB" id="A0A3L7AUI8"/>
<dbReference type="RefSeq" id="WP_121687791.1">
    <property type="nucleotide sequence ID" value="NZ_RCUY01000002.1"/>
</dbReference>
<accession>A0A3L7AUI8</accession>
<dbReference type="PANTHER" id="PTHR44825">
    <property type="match status" value="1"/>
</dbReference>
<feature type="region of interest" description="Disordered" evidence="1">
    <location>
        <begin position="64"/>
        <end position="105"/>
    </location>
</feature>
<dbReference type="InterPro" id="IPR001623">
    <property type="entry name" value="DnaJ_domain"/>
</dbReference>
<dbReference type="Pfam" id="PF00226">
    <property type="entry name" value="DnaJ"/>
    <property type="match status" value="1"/>
</dbReference>
<dbReference type="PROSITE" id="PS50965">
    <property type="entry name" value="NERD"/>
    <property type="match status" value="1"/>
</dbReference>
<organism evidence="4 5">
    <name type="scientific">Mycetocola lacteus</name>
    <dbReference type="NCBI Taxonomy" id="76637"/>
    <lineage>
        <taxon>Bacteria</taxon>
        <taxon>Bacillati</taxon>
        <taxon>Actinomycetota</taxon>
        <taxon>Actinomycetes</taxon>
        <taxon>Micrococcales</taxon>
        <taxon>Microbacteriaceae</taxon>
        <taxon>Mycetocola</taxon>
    </lineage>
</organism>
<dbReference type="OrthoDB" id="5242140at2"/>
<feature type="domain" description="NERD" evidence="3">
    <location>
        <begin position="147"/>
        <end position="254"/>
    </location>
</feature>
<evidence type="ECO:0000256" key="1">
    <source>
        <dbReference type="SAM" id="MobiDB-lite"/>
    </source>
</evidence>
<dbReference type="InterPro" id="IPR036869">
    <property type="entry name" value="J_dom_sf"/>
</dbReference>
<sequence>MSTSPAERTPYEVLGVAGSASEDDLRRAYRRRARETHPDTGGSAAAFDEVQRAWEQVGTIEARASYDRGSSSTSSPAEPGATWSAAPRPPRQDSRPKARTYGHPGGRARERYLAMLREWVGRGVDIPDPYEARLVRTAPPEIRRELAKALAEEATARQITDLGMGFTMWSDVAAGNEGALDHVVLGPAGLFAIASEDWGGQIVLKRGELQGENIGPLELPVRRTTRTARAFAKDLRVKFTGVLIVVPDNSMEDGIVAVGRGRHASTLVVQRSLLGHVLRTGIPGMAHGSLSDVFELRSVLQAGIRFL</sequence>
<evidence type="ECO:0000313" key="5">
    <source>
        <dbReference type="Proteomes" id="UP000269438"/>
    </source>
</evidence>
<dbReference type="EMBL" id="RCUY01000002">
    <property type="protein sequence ID" value="RLP84193.1"/>
    <property type="molecule type" value="Genomic_DNA"/>
</dbReference>
<proteinExistence type="predicted"/>
<dbReference type="InterPro" id="IPR011528">
    <property type="entry name" value="NERD"/>
</dbReference>
<name>A0A3L7AUI8_9MICO</name>